<proteinExistence type="predicted"/>
<reference evidence="3" key="2">
    <citation type="submission" date="2023-07" db="EMBL/GenBank/DDBJ databases">
        <authorList>
            <person name="Jung D.-H."/>
        </authorList>
    </citation>
    <scope>NUCLEOTIDE SEQUENCE [LARGE SCALE GENOMIC DNA]</scope>
    <source>
        <strain evidence="3">JA-25</strain>
    </source>
</reference>
<comment type="caution">
    <text evidence="2">The sequence shown here is derived from an EMBL/GenBank/DDBJ whole genome shotgun (WGS) entry which is preliminary data.</text>
</comment>
<feature type="chain" id="PRO_5045224535" description="DUF2780 domain-containing protein" evidence="1">
    <location>
        <begin position="26"/>
        <end position="218"/>
    </location>
</feature>
<organism evidence="2 3">
    <name type="scientific">Fibrivirga algicola</name>
    <dbReference type="NCBI Taxonomy" id="2950420"/>
    <lineage>
        <taxon>Bacteria</taxon>
        <taxon>Pseudomonadati</taxon>
        <taxon>Bacteroidota</taxon>
        <taxon>Cytophagia</taxon>
        <taxon>Cytophagales</taxon>
        <taxon>Spirosomataceae</taxon>
        <taxon>Fibrivirga</taxon>
    </lineage>
</organism>
<protein>
    <recommendedName>
        <fullName evidence="4">DUF2780 domain-containing protein</fullName>
    </recommendedName>
</protein>
<evidence type="ECO:0008006" key="4">
    <source>
        <dbReference type="Google" id="ProtNLM"/>
    </source>
</evidence>
<feature type="signal peptide" evidence="1">
    <location>
        <begin position="1"/>
        <end position="25"/>
    </location>
</feature>
<keyword evidence="3" id="KW-1185">Reference proteome</keyword>
<dbReference type="Proteomes" id="UP000606008">
    <property type="component" value="Unassembled WGS sequence"/>
</dbReference>
<evidence type="ECO:0000256" key="1">
    <source>
        <dbReference type="SAM" id="SignalP"/>
    </source>
</evidence>
<evidence type="ECO:0000313" key="2">
    <source>
        <dbReference type="EMBL" id="NID10551.1"/>
    </source>
</evidence>
<dbReference type="EMBL" id="WAEL01000003">
    <property type="protein sequence ID" value="NID10551.1"/>
    <property type="molecule type" value="Genomic_DNA"/>
</dbReference>
<name>A0ABX0QH37_9BACT</name>
<evidence type="ECO:0000313" key="3">
    <source>
        <dbReference type="Proteomes" id="UP000606008"/>
    </source>
</evidence>
<keyword evidence="1" id="KW-0732">Signal</keyword>
<dbReference type="RefSeq" id="WP_166691812.1">
    <property type="nucleotide sequence ID" value="NZ_WAEL01000003.1"/>
</dbReference>
<gene>
    <name evidence="2" type="ORF">F7231_10250</name>
</gene>
<sequence length="218" mass="20782">MTHNLFTCSKLTLVGLLIGTTGAFAQFGTLPKTVSSASATTAIVGATSAADSAATKLDQAIMASGKGDKAATVSALNEGIAAAEAQATSSKGDFGGKLMNQVGNLKKLIPGVESGAVSGNVLTKAVSLVKMALGANQISSLLGGGGSLLGSVGALTGGLNLLKGGLPSLGGEAASTGSSLIGTALSGVSKLGGLGGAAAEPAVKQQLGGVLNFAKGIL</sequence>
<reference evidence="3" key="1">
    <citation type="submission" date="2019-09" db="EMBL/GenBank/DDBJ databases">
        <authorList>
            <person name="Jung D.-H."/>
        </authorList>
    </citation>
    <scope>NUCLEOTIDE SEQUENCE [LARGE SCALE GENOMIC DNA]</scope>
    <source>
        <strain evidence="3">JA-25</strain>
    </source>
</reference>
<accession>A0ABX0QH37</accession>